<keyword evidence="1" id="KW-1133">Transmembrane helix</keyword>
<comment type="caution">
    <text evidence="2">The sequence shown here is derived from an EMBL/GenBank/DDBJ whole genome shotgun (WGS) entry which is preliminary data.</text>
</comment>
<keyword evidence="1" id="KW-0812">Transmembrane</keyword>
<protein>
    <submittedName>
        <fullName evidence="2">Uncharacterized protein</fullName>
    </submittedName>
</protein>
<sequence length="181" mass="20129">MNLFRRQRAAKRPPADDIIIIAKDGSIGTTDADRLASPWRRWLRRAGLWGERAAIWAFLRKLLWVEAAVFFGTIVFLALGAASVEFGLVATPREGMINAFTIELFVFFFIPAYIFQQESKAYPFGSLILLSVVWLAFLGGGQVVTLLLMPKDDTVLVLGGIFYLMNLAIAFLAAGIETGRR</sequence>
<dbReference type="Proteomes" id="UP000006272">
    <property type="component" value="Unassembled WGS sequence"/>
</dbReference>
<feature type="transmembrane region" description="Helical" evidence="1">
    <location>
        <begin position="62"/>
        <end position="84"/>
    </location>
</feature>
<reference evidence="2 3" key="1">
    <citation type="submission" date="2012-07" db="EMBL/GenBank/DDBJ databases">
        <title>Draft genome sequence of Desulfovibrio magneticus str. Maddingley MBC34 obtained from a metagenomic sequence of a methanogenic enrichment isolated from coal-seam formation water in Victoria, Australia.</title>
        <authorList>
            <person name="Greenfield P."/>
            <person name="Hendry P."/>
            <person name="Li D."/>
            <person name="Rosewarne C.P."/>
            <person name="Tran-Dinh N."/>
            <person name="Elbourne L.D.H."/>
            <person name="Paulsen I.T."/>
            <person name="Midgley D.J."/>
        </authorList>
    </citation>
    <scope>NUCLEOTIDE SEQUENCE [LARGE SCALE GENOMIC DNA]</scope>
    <source>
        <strain evidence="3">Maddingley MBC34</strain>
    </source>
</reference>
<name>K6FL52_9BACT</name>
<dbReference type="AlphaFoldDB" id="K6FL52"/>
<evidence type="ECO:0000313" key="3">
    <source>
        <dbReference type="Proteomes" id="UP000006272"/>
    </source>
</evidence>
<dbReference type="EMBL" id="ALAO01000155">
    <property type="protein sequence ID" value="EKO39297.1"/>
    <property type="molecule type" value="Genomic_DNA"/>
</dbReference>
<proteinExistence type="predicted"/>
<feature type="transmembrane region" description="Helical" evidence="1">
    <location>
        <begin position="155"/>
        <end position="176"/>
    </location>
</feature>
<feature type="transmembrane region" description="Helical" evidence="1">
    <location>
        <begin position="96"/>
        <end position="115"/>
    </location>
</feature>
<gene>
    <name evidence="2" type="ORF">B193_1979</name>
</gene>
<evidence type="ECO:0000256" key="1">
    <source>
        <dbReference type="SAM" id="Phobius"/>
    </source>
</evidence>
<organism evidence="2 3">
    <name type="scientific">Solidesulfovibrio magneticus str. Maddingley MBC34</name>
    <dbReference type="NCBI Taxonomy" id="1206767"/>
    <lineage>
        <taxon>Bacteria</taxon>
        <taxon>Pseudomonadati</taxon>
        <taxon>Thermodesulfobacteriota</taxon>
        <taxon>Desulfovibrionia</taxon>
        <taxon>Desulfovibrionales</taxon>
        <taxon>Desulfovibrionaceae</taxon>
        <taxon>Solidesulfovibrio</taxon>
    </lineage>
</organism>
<feature type="transmembrane region" description="Helical" evidence="1">
    <location>
        <begin position="127"/>
        <end position="149"/>
    </location>
</feature>
<evidence type="ECO:0000313" key="2">
    <source>
        <dbReference type="EMBL" id="EKO39297.1"/>
    </source>
</evidence>
<keyword evidence="1" id="KW-0472">Membrane</keyword>
<accession>K6FL52</accession>
<dbReference type="PATRIC" id="fig|1206767.3.peg.1927"/>